<dbReference type="Proteomes" id="UP000315252">
    <property type="component" value="Unassembled WGS sequence"/>
</dbReference>
<dbReference type="GO" id="GO:0051996">
    <property type="term" value="F:squalene synthase [NAD(P)H] activity"/>
    <property type="evidence" value="ECO:0007669"/>
    <property type="project" value="UniProtKB-EC"/>
</dbReference>
<proteinExistence type="predicted"/>
<organism evidence="1 2">
    <name type="scientific">Denitrobaculum tricleocarpae</name>
    <dbReference type="NCBI Taxonomy" id="2591009"/>
    <lineage>
        <taxon>Bacteria</taxon>
        <taxon>Pseudomonadati</taxon>
        <taxon>Pseudomonadota</taxon>
        <taxon>Alphaproteobacteria</taxon>
        <taxon>Rhodospirillales</taxon>
        <taxon>Rhodospirillaceae</taxon>
        <taxon>Denitrobaculum</taxon>
    </lineage>
</organism>
<accession>A0A545T5J8</accession>
<protein>
    <submittedName>
        <fullName evidence="1">Squalene synthase HpnC</fullName>
        <ecNumber evidence="1">2.5.1.21</ecNumber>
    </submittedName>
</protein>
<keyword evidence="2" id="KW-1185">Reference proteome</keyword>
<dbReference type="AlphaFoldDB" id="A0A545T5J8"/>
<dbReference type="InterPro" id="IPR008949">
    <property type="entry name" value="Isoprenoid_synthase_dom_sf"/>
</dbReference>
<dbReference type="Gene3D" id="1.10.600.10">
    <property type="entry name" value="Farnesyl Diphosphate Synthase"/>
    <property type="match status" value="1"/>
</dbReference>
<dbReference type="InterPro" id="IPR002060">
    <property type="entry name" value="Squ/phyt_synthse"/>
</dbReference>
<evidence type="ECO:0000313" key="2">
    <source>
        <dbReference type="Proteomes" id="UP000315252"/>
    </source>
</evidence>
<comment type="caution">
    <text evidence="1">The sequence shown here is derived from an EMBL/GenBank/DDBJ whole genome shotgun (WGS) entry which is preliminary data.</text>
</comment>
<dbReference type="SFLD" id="SFLDG01018">
    <property type="entry name" value="Squalene/Phytoene_Synthase_Lik"/>
    <property type="match status" value="1"/>
</dbReference>
<dbReference type="SUPFAM" id="SSF48576">
    <property type="entry name" value="Terpenoid synthases"/>
    <property type="match status" value="1"/>
</dbReference>
<keyword evidence="1" id="KW-0808">Transferase</keyword>
<dbReference type="Pfam" id="PF00494">
    <property type="entry name" value="SQS_PSY"/>
    <property type="match status" value="1"/>
</dbReference>
<dbReference type="OrthoDB" id="9807580at2"/>
<evidence type="ECO:0000313" key="1">
    <source>
        <dbReference type="EMBL" id="TQV72506.1"/>
    </source>
</evidence>
<dbReference type="RefSeq" id="WP_142899353.1">
    <property type="nucleotide sequence ID" value="NZ_ML660063.1"/>
</dbReference>
<dbReference type="NCBIfam" id="TIGR03464">
    <property type="entry name" value="HpnC"/>
    <property type="match status" value="1"/>
</dbReference>
<reference evidence="1 2" key="1">
    <citation type="submission" date="2019-06" db="EMBL/GenBank/DDBJ databases">
        <title>Whole genome sequence for Rhodospirillaceae sp. R148.</title>
        <authorList>
            <person name="Wang G."/>
        </authorList>
    </citation>
    <scope>NUCLEOTIDE SEQUENCE [LARGE SCALE GENOMIC DNA]</scope>
    <source>
        <strain evidence="1 2">R148</strain>
    </source>
</reference>
<dbReference type="SFLD" id="SFLDS00005">
    <property type="entry name" value="Isoprenoid_Synthase_Type_I"/>
    <property type="match status" value="1"/>
</dbReference>
<dbReference type="GO" id="GO:0004311">
    <property type="term" value="F:geranylgeranyl diphosphate synthase activity"/>
    <property type="evidence" value="ECO:0007669"/>
    <property type="project" value="InterPro"/>
</dbReference>
<dbReference type="PANTHER" id="PTHR31480">
    <property type="entry name" value="BIFUNCTIONAL LYCOPENE CYCLASE/PHYTOENE SYNTHASE"/>
    <property type="match status" value="1"/>
</dbReference>
<sequence length="311" mass="34941">MPQPIRTPHAEARLADPPVIARAPGKTARDENFPVGSWLIEARLRPHIMAYYRFARASDDIADNPDLTPADKMAQLSTFEESLIRGGDQNADVVAEMRRSLTATEIAPERCLDLLYAFMQDARKSRRESWDDLMAYCRLSANPVGRYLLDLHGESPDAYPASDALCSALQVLNHLQDCAEDYERLNRVYLPMDWLLAEGLTEDILTAGQMPVSMRRIIDRNLDEVDVLLQRAEDLPLRLSNRGLAMESAVILRLARRLSARLRKHDLLAKKVSLRKLDFLDCGLRGVLSVLASRLFTRGVNRNGKATGPHG</sequence>
<dbReference type="EC" id="2.5.1.21" evidence="1"/>
<gene>
    <name evidence="1" type="primary">hpnC</name>
    <name evidence="1" type="ORF">FKG95_25905</name>
</gene>
<dbReference type="EMBL" id="VHSH01000012">
    <property type="protein sequence ID" value="TQV72506.1"/>
    <property type="molecule type" value="Genomic_DNA"/>
</dbReference>
<name>A0A545T5J8_9PROT</name>
<dbReference type="InterPro" id="IPR017827">
    <property type="entry name" value="HSQ_synthase_HpnC"/>
</dbReference>